<dbReference type="InterPro" id="IPR010982">
    <property type="entry name" value="Lambda_DNA-bd_dom_sf"/>
</dbReference>
<dbReference type="Pfam" id="PF00356">
    <property type="entry name" value="LacI"/>
    <property type="match status" value="1"/>
</dbReference>
<proteinExistence type="predicted"/>
<accession>A0A380JQT0</accession>
<dbReference type="SMART" id="SM00354">
    <property type="entry name" value="HTH_LACI"/>
    <property type="match status" value="1"/>
</dbReference>
<keyword evidence="3" id="KW-0804">Transcription</keyword>
<keyword evidence="2" id="KW-0238">DNA-binding</keyword>
<dbReference type="PANTHER" id="PTHR30146:SF154">
    <property type="entry name" value="TRANSCRIPTION REGULATOR, MEMBER OF GALR FAMILY"/>
    <property type="match status" value="1"/>
</dbReference>
<name>A0A380JQT0_9STRE</name>
<dbReference type="PANTHER" id="PTHR30146">
    <property type="entry name" value="LACI-RELATED TRANSCRIPTIONAL REPRESSOR"/>
    <property type="match status" value="1"/>
</dbReference>
<reference evidence="5 6" key="1">
    <citation type="submission" date="2018-06" db="EMBL/GenBank/DDBJ databases">
        <authorList>
            <consortium name="Pathogen Informatics"/>
            <person name="Doyle S."/>
        </authorList>
    </citation>
    <scope>NUCLEOTIDE SEQUENCE [LARGE SCALE GENOMIC DNA]</scope>
    <source>
        <strain evidence="5 6">NCTC12092</strain>
    </source>
</reference>
<dbReference type="InterPro" id="IPR025997">
    <property type="entry name" value="SBP_2_dom"/>
</dbReference>
<feature type="domain" description="HTH lacI-type" evidence="4">
    <location>
        <begin position="5"/>
        <end position="60"/>
    </location>
</feature>
<keyword evidence="1" id="KW-0805">Transcription regulation</keyword>
<dbReference type="GO" id="GO:0000976">
    <property type="term" value="F:transcription cis-regulatory region binding"/>
    <property type="evidence" value="ECO:0007669"/>
    <property type="project" value="TreeGrafter"/>
</dbReference>
<dbReference type="EMBL" id="UHFF01000002">
    <property type="protein sequence ID" value="SUN47090.1"/>
    <property type="molecule type" value="Genomic_DNA"/>
</dbReference>
<gene>
    <name evidence="5" type="primary">ccpA_1</name>
    <name evidence="5" type="ORF">NCTC12092_01307</name>
</gene>
<dbReference type="Proteomes" id="UP000254461">
    <property type="component" value="Unassembled WGS sequence"/>
</dbReference>
<dbReference type="InterPro" id="IPR000843">
    <property type="entry name" value="HTH_LacI"/>
</dbReference>
<dbReference type="CDD" id="cd01392">
    <property type="entry name" value="HTH_LacI"/>
    <property type="match status" value="1"/>
</dbReference>
<dbReference type="RefSeq" id="WP_043053242.1">
    <property type="nucleotide sequence ID" value="NZ_UHFF01000002.1"/>
</dbReference>
<protein>
    <submittedName>
        <fullName evidence="5">LacI family regulatory protein</fullName>
    </submittedName>
</protein>
<evidence type="ECO:0000256" key="3">
    <source>
        <dbReference type="ARBA" id="ARBA00023163"/>
    </source>
</evidence>
<sequence>MQRKVTINDIADLANTSKTTVSFYLNGRFDKMSQETKSRIKEAIEATNYKPSIAARSLNAKATKLIGVVIGDITNSFSNQIVKGIESKAQEFGYQIIIGNSNYDPSREDELIEKMLNLGVDGFIIQPTSNFRKYSRIIEVKKKRMVFFDSQLYEHRTNWVKTNNYDAVYDTIQQCITKGYQSFIMVTGNPNLLSTRIERASGFIDVLEANQLQYRQMIIDENQTSSQEIAQFLQGAFDKERHNLVFVPNCWALPKVFTAMKALKVSLPETGLVGFDNIEWTRLSSPSITTIIQPAYEEGEQATSILIDDIEGHSKEAKQQIFDCQVNWQESTF</sequence>
<evidence type="ECO:0000313" key="6">
    <source>
        <dbReference type="Proteomes" id="UP000254461"/>
    </source>
</evidence>
<evidence type="ECO:0000256" key="2">
    <source>
        <dbReference type="ARBA" id="ARBA00023125"/>
    </source>
</evidence>
<dbReference type="PROSITE" id="PS50932">
    <property type="entry name" value="HTH_LACI_2"/>
    <property type="match status" value="1"/>
</dbReference>
<dbReference type="Gene3D" id="3.40.50.2300">
    <property type="match status" value="2"/>
</dbReference>
<dbReference type="Gene3D" id="1.10.260.40">
    <property type="entry name" value="lambda repressor-like DNA-binding domains"/>
    <property type="match status" value="1"/>
</dbReference>
<dbReference type="SUPFAM" id="SSF53822">
    <property type="entry name" value="Periplasmic binding protein-like I"/>
    <property type="match status" value="1"/>
</dbReference>
<dbReference type="SUPFAM" id="SSF47413">
    <property type="entry name" value="lambda repressor-like DNA-binding domains"/>
    <property type="match status" value="1"/>
</dbReference>
<dbReference type="Pfam" id="PF13407">
    <property type="entry name" value="Peripla_BP_4"/>
    <property type="match status" value="1"/>
</dbReference>
<evidence type="ECO:0000259" key="4">
    <source>
        <dbReference type="PROSITE" id="PS50932"/>
    </source>
</evidence>
<dbReference type="InterPro" id="IPR028082">
    <property type="entry name" value="Peripla_BP_I"/>
</dbReference>
<evidence type="ECO:0000256" key="1">
    <source>
        <dbReference type="ARBA" id="ARBA00023015"/>
    </source>
</evidence>
<dbReference type="AlphaFoldDB" id="A0A380JQT0"/>
<dbReference type="GO" id="GO:0003700">
    <property type="term" value="F:DNA-binding transcription factor activity"/>
    <property type="evidence" value="ECO:0007669"/>
    <property type="project" value="TreeGrafter"/>
</dbReference>
<organism evidence="5 6">
    <name type="scientific">Streptococcus equi subsp. equi</name>
    <dbReference type="NCBI Taxonomy" id="148942"/>
    <lineage>
        <taxon>Bacteria</taxon>
        <taxon>Bacillati</taxon>
        <taxon>Bacillota</taxon>
        <taxon>Bacilli</taxon>
        <taxon>Lactobacillales</taxon>
        <taxon>Streptococcaceae</taxon>
        <taxon>Streptococcus</taxon>
    </lineage>
</organism>
<evidence type="ECO:0000313" key="5">
    <source>
        <dbReference type="EMBL" id="SUN47090.1"/>
    </source>
</evidence>
<dbReference type="CDD" id="cd06283">
    <property type="entry name" value="PBP1_RegR_EndR_KdgR-like"/>
    <property type="match status" value="1"/>
</dbReference>